<evidence type="ECO:0000256" key="11">
    <source>
        <dbReference type="ARBA" id="ARBA00023304"/>
    </source>
</evidence>
<sequence>MVLYCTVRSKNTHGLSLSHTLQHATIAARRLLVVPALNSIQVQQHCIRYCNHVEIDATEGPPSPSVISPPLPYTLHGDINSRKRPQLSNTFRQKSSMPSLNNGQDVESCRESSKNLCGYLGKILNAKVYDVAVETELQHAKNLSELLNNTILLKREDTQPVFSFKIRGAYNAMASLPKSSLSRGVVACSAGNHAQGVALSAKMLGCRAVICMPLATPSIKVNAVRGHGGETVEVRLFGNNYDEAAAEARRLEKEEGLAMIHPFDDENVIAGQGTIGLEILKKCVSHHVDAIFVCCGGGGMLAGIAAYVKQVRPNVKIYGVEAADAAGMTASLEAGMVVTLPSVGLFADGAAVKTVGSETFRLCEKYVDGMVTVSTDQICNAIKLAYNDARVILEPAGALAVAGLKKHIEENHISGSTFVAITSGANMDFNRLRVVSERADDSERTLQITIPETPGSFRAMYSKIWPRNVTEFSYRFESNQEANVLVSFQPLLHVENDFDAVMHDLNQSDFACSDISHNELAKTHIRHLAGGRSGCAHERLFRFHFPESPGALQRFLEALNMKWNISLFHYRNYGDDFGRVLVGIQQTQGEECEGMNRFLQDLGYHYIEETYNPAYTKFLRTKPENEDIRECSSKNIIIPFKNIRALWIYFCLGSVGPERM</sequence>
<evidence type="ECO:0000256" key="6">
    <source>
        <dbReference type="ARBA" id="ARBA00022605"/>
    </source>
</evidence>
<evidence type="ECO:0000256" key="3">
    <source>
        <dbReference type="ARBA" id="ARBA00004810"/>
    </source>
</evidence>
<dbReference type="Gene3D" id="3.40.1020.10">
    <property type="entry name" value="Biosynthetic Threonine Deaminase, Domain 3"/>
    <property type="match status" value="1"/>
</dbReference>
<protein>
    <recommendedName>
        <fullName evidence="12">Threonine dehydratase</fullName>
        <ecNumber evidence="12">4.3.1.19</ecNumber>
    </recommendedName>
    <alternativeName>
        <fullName evidence="12">Threonine deaminase</fullName>
    </alternativeName>
</protein>
<dbReference type="NCBIfam" id="TIGR01124">
    <property type="entry name" value="ilvA_2Cterm"/>
    <property type="match status" value="1"/>
</dbReference>
<dbReference type="PANTHER" id="PTHR48078">
    <property type="entry name" value="THREONINE DEHYDRATASE, MITOCHONDRIAL-RELATED"/>
    <property type="match status" value="1"/>
</dbReference>
<dbReference type="InterPro" id="IPR036052">
    <property type="entry name" value="TrpB-like_PALP_sf"/>
</dbReference>
<dbReference type="CDD" id="cd01562">
    <property type="entry name" value="Thr-dehyd"/>
    <property type="match status" value="1"/>
</dbReference>
<evidence type="ECO:0000256" key="7">
    <source>
        <dbReference type="ARBA" id="ARBA00022624"/>
    </source>
</evidence>
<dbReference type="Gene3D" id="3.40.50.1100">
    <property type="match status" value="2"/>
</dbReference>
<dbReference type="GO" id="GO:0009066">
    <property type="term" value="P:aspartate family amino acid metabolic process"/>
    <property type="evidence" value="ECO:0007669"/>
    <property type="project" value="UniProtKB-ARBA"/>
</dbReference>
<comment type="caution">
    <text evidence="14">The sequence shown here is derived from an EMBL/GenBank/DDBJ whole genome shotgun (WGS) entry which is preliminary data.</text>
</comment>
<dbReference type="PROSITE" id="PS51672">
    <property type="entry name" value="ACT_LIKE"/>
    <property type="match status" value="2"/>
</dbReference>
<dbReference type="Proteomes" id="UP001516023">
    <property type="component" value="Unassembled WGS sequence"/>
</dbReference>
<feature type="domain" description="ACT-like" evidence="13">
    <location>
        <begin position="444"/>
        <end position="517"/>
    </location>
</feature>
<name>A0ABD3PM23_9STRA</name>
<dbReference type="PANTHER" id="PTHR48078:SF11">
    <property type="entry name" value="THREONINE DEHYDRATASE, MITOCHONDRIAL"/>
    <property type="match status" value="1"/>
</dbReference>
<dbReference type="Pfam" id="PF00585">
    <property type="entry name" value="Thr_dehydrat_C"/>
    <property type="match status" value="2"/>
</dbReference>
<dbReference type="InterPro" id="IPR001926">
    <property type="entry name" value="TrpB-like_PALP"/>
</dbReference>
<evidence type="ECO:0000256" key="12">
    <source>
        <dbReference type="RuleBase" id="RU362012"/>
    </source>
</evidence>
<dbReference type="InterPro" id="IPR005787">
    <property type="entry name" value="Thr_deHydtase_biosynth"/>
</dbReference>
<feature type="domain" description="ACT-like" evidence="13">
    <location>
        <begin position="539"/>
        <end position="611"/>
    </location>
</feature>
<evidence type="ECO:0000256" key="5">
    <source>
        <dbReference type="ARBA" id="ARBA00011881"/>
    </source>
</evidence>
<dbReference type="SUPFAM" id="SSF55021">
    <property type="entry name" value="ACT-like"/>
    <property type="match status" value="1"/>
</dbReference>
<dbReference type="GO" id="GO:0009097">
    <property type="term" value="P:isoleucine biosynthetic process"/>
    <property type="evidence" value="ECO:0007669"/>
    <property type="project" value="UniProtKB-UniRule"/>
</dbReference>
<evidence type="ECO:0000256" key="10">
    <source>
        <dbReference type="ARBA" id="ARBA00023239"/>
    </source>
</evidence>
<dbReference type="InterPro" id="IPR045865">
    <property type="entry name" value="ACT-like_dom_sf"/>
</dbReference>
<dbReference type="CDD" id="cd04907">
    <property type="entry name" value="ACT_ThrD-I_2"/>
    <property type="match status" value="1"/>
</dbReference>
<dbReference type="PROSITE" id="PS00165">
    <property type="entry name" value="DEHYDRATASE_SER_THR"/>
    <property type="match status" value="1"/>
</dbReference>
<comment type="cofactor">
    <cofactor evidence="2 12">
        <name>pyridoxal 5'-phosphate</name>
        <dbReference type="ChEBI" id="CHEBI:597326"/>
    </cofactor>
</comment>
<dbReference type="InterPro" id="IPR001721">
    <property type="entry name" value="TD_ACT-like"/>
</dbReference>
<gene>
    <name evidence="14" type="ORF">HJC23_006250</name>
</gene>
<keyword evidence="9 12" id="KW-0663">Pyridoxal phosphate</keyword>
<keyword evidence="15" id="KW-1185">Reference proteome</keyword>
<evidence type="ECO:0000259" key="13">
    <source>
        <dbReference type="PROSITE" id="PS51672"/>
    </source>
</evidence>
<comment type="similarity">
    <text evidence="4 12">Belongs to the serine/threonine dehydratase family.</text>
</comment>
<dbReference type="InterPro" id="IPR050147">
    <property type="entry name" value="Ser/Thr_Dehydratase"/>
</dbReference>
<comment type="subunit">
    <text evidence="5">Homotetramer.</text>
</comment>
<evidence type="ECO:0000313" key="14">
    <source>
        <dbReference type="EMBL" id="KAL3788797.1"/>
    </source>
</evidence>
<keyword evidence="11 12" id="KW-0100">Branched-chain amino acid biosynthesis</keyword>
<evidence type="ECO:0000256" key="2">
    <source>
        <dbReference type="ARBA" id="ARBA00001933"/>
    </source>
</evidence>
<evidence type="ECO:0000256" key="8">
    <source>
        <dbReference type="ARBA" id="ARBA00022737"/>
    </source>
</evidence>
<accession>A0ABD3PM23</accession>
<keyword evidence="10 12" id="KW-0456">Lyase</keyword>
<dbReference type="Pfam" id="PF00291">
    <property type="entry name" value="PALP"/>
    <property type="match status" value="1"/>
</dbReference>
<dbReference type="EMBL" id="JABMIG020000151">
    <property type="protein sequence ID" value="KAL3788797.1"/>
    <property type="molecule type" value="Genomic_DNA"/>
</dbReference>
<dbReference type="InterPro" id="IPR038110">
    <property type="entry name" value="TD_ACT-like_sf"/>
</dbReference>
<evidence type="ECO:0000256" key="9">
    <source>
        <dbReference type="ARBA" id="ARBA00022898"/>
    </source>
</evidence>
<dbReference type="FunFam" id="3.40.1020.10:FF:000001">
    <property type="entry name" value="L-threonine dehydratase"/>
    <property type="match status" value="1"/>
</dbReference>
<dbReference type="AlphaFoldDB" id="A0ABD3PM23"/>
<reference evidence="14 15" key="1">
    <citation type="journal article" date="2020" name="G3 (Bethesda)">
        <title>Improved Reference Genome for Cyclotella cryptica CCMP332, a Model for Cell Wall Morphogenesis, Salinity Adaptation, and Lipid Production in Diatoms (Bacillariophyta).</title>
        <authorList>
            <person name="Roberts W.R."/>
            <person name="Downey K.M."/>
            <person name="Ruck E.C."/>
            <person name="Traller J.C."/>
            <person name="Alverson A.J."/>
        </authorList>
    </citation>
    <scope>NUCLEOTIDE SEQUENCE [LARGE SCALE GENOMIC DNA]</scope>
    <source>
        <strain evidence="14 15">CCMP332</strain>
    </source>
</reference>
<dbReference type="GO" id="GO:0004794">
    <property type="term" value="F:threonine deaminase activity"/>
    <property type="evidence" value="ECO:0007669"/>
    <property type="project" value="UniProtKB-UniRule"/>
</dbReference>
<keyword evidence="6 12" id="KW-0028">Amino-acid biosynthesis</keyword>
<keyword evidence="7 12" id="KW-0412">Isoleucine biosynthesis</keyword>
<comment type="catalytic activity">
    <reaction evidence="1 12">
        <text>L-threonine = 2-oxobutanoate + NH4(+)</text>
        <dbReference type="Rhea" id="RHEA:22108"/>
        <dbReference type="ChEBI" id="CHEBI:16763"/>
        <dbReference type="ChEBI" id="CHEBI:28938"/>
        <dbReference type="ChEBI" id="CHEBI:57926"/>
        <dbReference type="EC" id="4.3.1.19"/>
    </reaction>
</comment>
<evidence type="ECO:0000256" key="1">
    <source>
        <dbReference type="ARBA" id="ARBA00001274"/>
    </source>
</evidence>
<dbReference type="SUPFAM" id="SSF53686">
    <property type="entry name" value="Tryptophan synthase beta subunit-like PLP-dependent enzymes"/>
    <property type="match status" value="1"/>
</dbReference>
<evidence type="ECO:0000313" key="15">
    <source>
        <dbReference type="Proteomes" id="UP001516023"/>
    </source>
</evidence>
<organism evidence="14 15">
    <name type="scientific">Cyclotella cryptica</name>
    <dbReference type="NCBI Taxonomy" id="29204"/>
    <lineage>
        <taxon>Eukaryota</taxon>
        <taxon>Sar</taxon>
        <taxon>Stramenopiles</taxon>
        <taxon>Ochrophyta</taxon>
        <taxon>Bacillariophyta</taxon>
        <taxon>Coscinodiscophyceae</taxon>
        <taxon>Thalassiosirophycidae</taxon>
        <taxon>Stephanodiscales</taxon>
        <taxon>Stephanodiscaceae</taxon>
        <taxon>Cyclotella</taxon>
    </lineage>
</organism>
<proteinExistence type="inferred from homology"/>
<comment type="pathway">
    <text evidence="3 12">Amino-acid biosynthesis; L-isoleucine biosynthesis; 2-oxobutanoate from L-threonine: step 1/1.</text>
</comment>
<dbReference type="InterPro" id="IPR000634">
    <property type="entry name" value="Ser/Thr_deHydtase_PyrdxlP-BS"/>
</dbReference>
<evidence type="ECO:0000256" key="4">
    <source>
        <dbReference type="ARBA" id="ARBA00010869"/>
    </source>
</evidence>
<dbReference type="NCBIfam" id="NF006674">
    <property type="entry name" value="PRK09224.1"/>
    <property type="match status" value="1"/>
</dbReference>
<dbReference type="EC" id="4.3.1.19" evidence="12"/>
<keyword evidence="8" id="KW-0677">Repeat</keyword>
<dbReference type="FunFam" id="3.40.50.1100:FF:000008">
    <property type="entry name" value="L-threonine dehydratase"/>
    <property type="match status" value="1"/>
</dbReference>